<dbReference type="Pfam" id="PF22788">
    <property type="entry name" value="COP9_hel_rpt"/>
    <property type="match status" value="1"/>
</dbReference>
<dbReference type="GO" id="GO:0006511">
    <property type="term" value="P:ubiquitin-dependent protein catabolic process"/>
    <property type="evidence" value="ECO:0007669"/>
    <property type="project" value="TreeGrafter"/>
</dbReference>
<dbReference type="EMBL" id="LZYO01000163">
    <property type="protein sequence ID" value="ODH27312.1"/>
    <property type="molecule type" value="Genomic_DNA"/>
</dbReference>
<protein>
    <recommendedName>
        <fullName evidence="3">COP9 signalosome complex subunit 3 N-terminal helical repeats domain-containing protein</fullName>
    </recommendedName>
</protein>
<dbReference type="VEuPathDB" id="FungiDB:PADG_05336"/>
<feature type="compositionally biased region" description="Basic and acidic residues" evidence="2">
    <location>
        <begin position="469"/>
        <end position="482"/>
    </location>
</feature>
<dbReference type="PANTHER" id="PTHR10758">
    <property type="entry name" value="26S PROTEASOME NON-ATPASE REGULATORY SUBUNIT 3/COP9 SIGNALOSOME COMPLEX SUBUNIT 3"/>
    <property type="match status" value="1"/>
</dbReference>
<gene>
    <name evidence="4" type="ORF">ACO22_04239</name>
</gene>
<dbReference type="InterPro" id="IPR050756">
    <property type="entry name" value="CSN3"/>
</dbReference>
<evidence type="ECO:0000313" key="4">
    <source>
        <dbReference type="EMBL" id="ODH27312.1"/>
    </source>
</evidence>
<feature type="compositionally biased region" description="Acidic residues" evidence="2">
    <location>
        <begin position="490"/>
        <end position="500"/>
    </location>
</feature>
<dbReference type="VEuPathDB" id="FungiDB:PABG_04711"/>
<organism evidence="4 5">
    <name type="scientific">Paracoccidioides brasiliensis</name>
    <dbReference type="NCBI Taxonomy" id="121759"/>
    <lineage>
        <taxon>Eukaryota</taxon>
        <taxon>Fungi</taxon>
        <taxon>Dikarya</taxon>
        <taxon>Ascomycota</taxon>
        <taxon>Pezizomycotina</taxon>
        <taxon>Eurotiomycetes</taxon>
        <taxon>Eurotiomycetidae</taxon>
        <taxon>Onygenales</taxon>
        <taxon>Ajellomycetaceae</taxon>
        <taxon>Paracoccidioides</taxon>
    </lineage>
</organism>
<proteinExistence type="predicted"/>
<dbReference type="AlphaFoldDB" id="A0A1D2JDR4"/>
<name>A0A1D2JDR4_PARBR</name>
<evidence type="ECO:0000259" key="3">
    <source>
        <dbReference type="Pfam" id="PF22788"/>
    </source>
</evidence>
<dbReference type="InterPro" id="IPR055089">
    <property type="entry name" value="COP9_N"/>
</dbReference>
<reference evidence="4 5" key="1">
    <citation type="submission" date="2016-06" db="EMBL/GenBank/DDBJ databases">
        <authorList>
            <person name="Kjaerup R.B."/>
            <person name="Dalgaard T.S."/>
            <person name="Juul-Madsen H.R."/>
        </authorList>
    </citation>
    <scope>NUCLEOTIDE SEQUENCE [LARGE SCALE GENOMIC DNA]</scope>
    <source>
        <strain evidence="4 5">Pb300</strain>
    </source>
</reference>
<feature type="domain" description="COP9 signalosome complex subunit 3 N-terminal helical repeats" evidence="3">
    <location>
        <begin position="55"/>
        <end position="297"/>
    </location>
</feature>
<comment type="caution">
    <text evidence="4">The sequence shown here is derived from an EMBL/GenBank/DDBJ whole genome shotgun (WGS) entry which is preliminary data.</text>
</comment>
<accession>A0A1D2JDR4</accession>
<keyword evidence="1" id="KW-0963">Cytoplasm</keyword>
<evidence type="ECO:0000313" key="5">
    <source>
        <dbReference type="Proteomes" id="UP000242814"/>
    </source>
</evidence>
<dbReference type="PANTHER" id="PTHR10758:SF1">
    <property type="entry name" value="COP9 SIGNALOSOME COMPLEX SUBUNIT 3"/>
    <property type="match status" value="1"/>
</dbReference>
<feature type="region of interest" description="Disordered" evidence="2">
    <location>
        <begin position="469"/>
        <end position="500"/>
    </location>
</feature>
<evidence type="ECO:0000256" key="1">
    <source>
        <dbReference type="ARBA" id="ARBA00022490"/>
    </source>
</evidence>
<sequence>MAEILSRLLSFPPTPSPKGRPTSDVKYDKEIRGHYLELKCIPSQKLVAHIPGKGNFLDLLDPGRQTLAYIFVLLSHYQVSQEDTKEPFPVAWRPGGELWSKSITLLKVFDRIQVRYAGQEFRNLVEIVAKSAEISSRPLVALHPLKHAILRLDPSSSTFTSLHTTFVRLCLLSRSYLCALDILDKPLCHFPTTSDNLFIKRSQILPCQQHESSMSFITASSGLSGKINHRSYLEYFLYGAMIYMGLKKWDDAIHFLEIVISAPTTNSLSMIMVDAYKKWVLVCLLEKGKSLPMPRTVTPSTAKVFRSLAKPYDSLADVFKTGDFRRLQAEVSAGEAVWFSDNNIGLVSQALLAYQRFSVVKLEKTFAALSTPDISSYLGTDTQLTDDFVVGLITSGQLQACLIQPSDPSMPSVLRFASATFNLNHQPESKFLANLNIQKYQLASLERLAKGTDMKLELSGEYIENMRKAPRRTDVGSRDERSMAGISNGECDEDMMGDLE</sequence>
<dbReference type="Proteomes" id="UP000242814">
    <property type="component" value="Unassembled WGS sequence"/>
</dbReference>
<dbReference type="GO" id="GO:0008180">
    <property type="term" value="C:COP9 signalosome"/>
    <property type="evidence" value="ECO:0007669"/>
    <property type="project" value="TreeGrafter"/>
</dbReference>
<evidence type="ECO:0000256" key="2">
    <source>
        <dbReference type="SAM" id="MobiDB-lite"/>
    </source>
</evidence>